<feature type="transmembrane region" description="Helical" evidence="1">
    <location>
        <begin position="40"/>
        <end position="58"/>
    </location>
</feature>
<dbReference type="Gene3D" id="1.10.3730.20">
    <property type="match status" value="1"/>
</dbReference>
<keyword evidence="1" id="KW-0472">Membrane</keyword>
<protein>
    <submittedName>
        <fullName evidence="3">Permease</fullName>
    </submittedName>
</protein>
<gene>
    <name evidence="3" type="ORF">QV01_04175</name>
</gene>
<feature type="transmembrane region" description="Helical" evidence="1">
    <location>
        <begin position="220"/>
        <end position="239"/>
    </location>
</feature>
<keyword evidence="1" id="KW-1133">Transmembrane helix</keyword>
<dbReference type="EMBL" id="JTJM01000015">
    <property type="protein sequence ID" value="OBW92832.1"/>
    <property type="molecule type" value="Genomic_DNA"/>
</dbReference>
<feature type="transmembrane region" description="Helical" evidence="1">
    <location>
        <begin position="160"/>
        <end position="179"/>
    </location>
</feature>
<evidence type="ECO:0000313" key="4">
    <source>
        <dbReference type="Proteomes" id="UP000243558"/>
    </source>
</evidence>
<evidence type="ECO:0000259" key="2">
    <source>
        <dbReference type="Pfam" id="PF00892"/>
    </source>
</evidence>
<dbReference type="GO" id="GO:0016020">
    <property type="term" value="C:membrane"/>
    <property type="evidence" value="ECO:0007669"/>
    <property type="project" value="InterPro"/>
</dbReference>
<dbReference type="Pfam" id="PF00892">
    <property type="entry name" value="EamA"/>
    <property type="match status" value="2"/>
</dbReference>
<feature type="transmembrane region" description="Helical" evidence="1">
    <location>
        <begin position="7"/>
        <end position="28"/>
    </location>
</feature>
<accession>A0A1A7NRJ1</accession>
<dbReference type="InterPro" id="IPR037185">
    <property type="entry name" value="EmrE-like"/>
</dbReference>
<proteinExistence type="predicted"/>
<dbReference type="PATRIC" id="fig|505345.7.peg.836"/>
<dbReference type="PANTHER" id="PTHR22911:SF137">
    <property type="entry name" value="SOLUTE CARRIER FAMILY 35 MEMBER G2-RELATED"/>
    <property type="match status" value="1"/>
</dbReference>
<dbReference type="Proteomes" id="UP000243558">
    <property type="component" value="Unassembled WGS sequence"/>
</dbReference>
<dbReference type="AlphaFoldDB" id="A0A1A7NRJ1"/>
<dbReference type="OrthoDB" id="8611655at2"/>
<dbReference type="InterPro" id="IPR000620">
    <property type="entry name" value="EamA_dom"/>
</dbReference>
<feature type="transmembrane region" description="Helical" evidence="1">
    <location>
        <begin position="79"/>
        <end position="97"/>
    </location>
</feature>
<keyword evidence="4" id="KW-1185">Reference proteome</keyword>
<dbReference type="PANTHER" id="PTHR22911">
    <property type="entry name" value="ACYL-MALONYL CONDENSING ENZYME-RELATED"/>
    <property type="match status" value="1"/>
</dbReference>
<feature type="transmembrane region" description="Helical" evidence="1">
    <location>
        <begin position="251"/>
        <end position="270"/>
    </location>
</feature>
<feature type="transmembrane region" description="Helical" evidence="1">
    <location>
        <begin position="135"/>
        <end position="154"/>
    </location>
</feature>
<feature type="transmembrane region" description="Helical" evidence="1">
    <location>
        <begin position="191"/>
        <end position="208"/>
    </location>
</feature>
<evidence type="ECO:0000256" key="1">
    <source>
        <dbReference type="SAM" id="Phobius"/>
    </source>
</evidence>
<dbReference type="SUPFAM" id="SSF103481">
    <property type="entry name" value="Multidrug resistance efflux transporter EmrE"/>
    <property type="match status" value="2"/>
</dbReference>
<feature type="domain" description="EamA" evidence="2">
    <location>
        <begin position="161"/>
        <end position="293"/>
    </location>
</feature>
<keyword evidence="1" id="KW-0812">Transmembrane</keyword>
<organism evidence="3 4">
    <name type="scientific">Gallibacterium genomosp. 3</name>
    <dbReference type="NCBI Taxonomy" id="505345"/>
    <lineage>
        <taxon>Bacteria</taxon>
        <taxon>Pseudomonadati</taxon>
        <taxon>Pseudomonadota</taxon>
        <taxon>Gammaproteobacteria</taxon>
        <taxon>Pasteurellales</taxon>
        <taxon>Pasteurellaceae</taxon>
        <taxon>Gallibacterium</taxon>
    </lineage>
</organism>
<name>A0A1A7NRJ1_9PAST</name>
<comment type="caution">
    <text evidence="3">The sequence shown here is derived from an EMBL/GenBank/DDBJ whole genome shotgun (WGS) entry which is preliminary data.</text>
</comment>
<feature type="transmembrane region" description="Helical" evidence="1">
    <location>
        <begin position="276"/>
        <end position="296"/>
    </location>
</feature>
<evidence type="ECO:0000313" key="3">
    <source>
        <dbReference type="EMBL" id="OBW92832.1"/>
    </source>
</evidence>
<feature type="transmembrane region" description="Helical" evidence="1">
    <location>
        <begin position="103"/>
        <end position="128"/>
    </location>
</feature>
<reference evidence="3 4" key="1">
    <citation type="submission" date="2014-11" db="EMBL/GenBank/DDBJ databases">
        <title>Pan-genome of Gallibacterium spp.</title>
        <authorList>
            <person name="Kudirkiene E."/>
            <person name="Bojesen A.M."/>
        </authorList>
    </citation>
    <scope>NUCLEOTIDE SEQUENCE [LARGE SCALE GENOMIC DNA]</scope>
    <source>
        <strain evidence="3 4">F151</strain>
    </source>
</reference>
<sequence length="304" mass="32850">MAGQKTPVIGIFLALSGAALNGSIGIFSKVLISHGLTIEAIAFFKTFIAFVLITLLLWRQPRVEQQQAIQPGYTSAIKLWLQIAFCALLGIFVLFFFETTAYQYGLAANIVVILMASAAVSALVGGWLLLAEPIYLVEIIGTLVAIIGIFVISWSGNSGILAVIYAALAGIGYGLFSVFIKKFRLNGGLPLTKLLMLFGTIYLIIPFLQKLQPIDWDINVVMNLFGLAILPTLLGFYCITSALACLSAAKVQVTGLSEPIFSMLLAWLFLNETPTWPFFLGAGCILLGIILINQLYKVSSAGKN</sequence>
<feature type="domain" description="EamA" evidence="2">
    <location>
        <begin position="9"/>
        <end position="153"/>
    </location>
</feature>
<dbReference type="RefSeq" id="WP_065239066.1">
    <property type="nucleotide sequence ID" value="NZ_JTJM01000015.1"/>
</dbReference>